<feature type="transmembrane region" description="Helical" evidence="1">
    <location>
        <begin position="96"/>
        <end position="117"/>
    </location>
</feature>
<dbReference type="STRING" id="230819.A0A5C3KCF6"/>
<gene>
    <name evidence="3" type="ORF">FA15DRAFT_546384</name>
</gene>
<keyword evidence="4" id="KW-1185">Reference proteome</keyword>
<keyword evidence="1" id="KW-0472">Membrane</keyword>
<feature type="transmembrane region" description="Helical" evidence="1">
    <location>
        <begin position="70"/>
        <end position="90"/>
    </location>
</feature>
<feature type="non-terminal residue" evidence="3">
    <location>
        <position position="1"/>
    </location>
</feature>
<evidence type="ECO:0000256" key="1">
    <source>
        <dbReference type="SAM" id="Phobius"/>
    </source>
</evidence>
<protein>
    <recommendedName>
        <fullName evidence="2">DUF6535 domain-containing protein</fullName>
    </recommendedName>
</protein>
<keyword evidence="1" id="KW-0812">Transmembrane</keyword>
<evidence type="ECO:0000313" key="4">
    <source>
        <dbReference type="Proteomes" id="UP000307440"/>
    </source>
</evidence>
<dbReference type="AlphaFoldDB" id="A0A5C3KCF6"/>
<reference evidence="3 4" key="1">
    <citation type="journal article" date="2019" name="Nat. Ecol. Evol.">
        <title>Megaphylogeny resolves global patterns of mushroom evolution.</title>
        <authorList>
            <person name="Varga T."/>
            <person name="Krizsan K."/>
            <person name="Foldi C."/>
            <person name="Dima B."/>
            <person name="Sanchez-Garcia M."/>
            <person name="Sanchez-Ramirez S."/>
            <person name="Szollosi G.J."/>
            <person name="Szarkandi J.G."/>
            <person name="Papp V."/>
            <person name="Albert L."/>
            <person name="Andreopoulos W."/>
            <person name="Angelini C."/>
            <person name="Antonin V."/>
            <person name="Barry K.W."/>
            <person name="Bougher N.L."/>
            <person name="Buchanan P."/>
            <person name="Buyck B."/>
            <person name="Bense V."/>
            <person name="Catcheside P."/>
            <person name="Chovatia M."/>
            <person name="Cooper J."/>
            <person name="Damon W."/>
            <person name="Desjardin D."/>
            <person name="Finy P."/>
            <person name="Geml J."/>
            <person name="Haridas S."/>
            <person name="Hughes K."/>
            <person name="Justo A."/>
            <person name="Karasinski D."/>
            <person name="Kautmanova I."/>
            <person name="Kiss B."/>
            <person name="Kocsube S."/>
            <person name="Kotiranta H."/>
            <person name="LaButti K.M."/>
            <person name="Lechner B.E."/>
            <person name="Liimatainen K."/>
            <person name="Lipzen A."/>
            <person name="Lukacs Z."/>
            <person name="Mihaltcheva S."/>
            <person name="Morgado L.N."/>
            <person name="Niskanen T."/>
            <person name="Noordeloos M.E."/>
            <person name="Ohm R.A."/>
            <person name="Ortiz-Santana B."/>
            <person name="Ovrebo C."/>
            <person name="Racz N."/>
            <person name="Riley R."/>
            <person name="Savchenko A."/>
            <person name="Shiryaev A."/>
            <person name="Soop K."/>
            <person name="Spirin V."/>
            <person name="Szebenyi C."/>
            <person name="Tomsovsky M."/>
            <person name="Tulloss R.E."/>
            <person name="Uehling J."/>
            <person name="Grigoriev I.V."/>
            <person name="Vagvolgyi C."/>
            <person name="Papp T."/>
            <person name="Martin F.M."/>
            <person name="Miettinen O."/>
            <person name="Hibbett D.S."/>
            <person name="Nagy L.G."/>
        </authorList>
    </citation>
    <scope>NUCLEOTIDE SEQUENCE [LARGE SCALE GENOMIC DNA]</scope>
    <source>
        <strain evidence="3 4">CBS 121175</strain>
    </source>
</reference>
<evidence type="ECO:0000313" key="3">
    <source>
        <dbReference type="EMBL" id="TFK17736.1"/>
    </source>
</evidence>
<accession>A0A5C3KCF6</accession>
<feature type="non-terminal residue" evidence="3">
    <location>
        <position position="147"/>
    </location>
</feature>
<organism evidence="3 4">
    <name type="scientific">Coprinopsis marcescibilis</name>
    <name type="common">Agaric fungus</name>
    <name type="synonym">Psathyrella marcescibilis</name>
    <dbReference type="NCBI Taxonomy" id="230819"/>
    <lineage>
        <taxon>Eukaryota</taxon>
        <taxon>Fungi</taxon>
        <taxon>Dikarya</taxon>
        <taxon>Basidiomycota</taxon>
        <taxon>Agaricomycotina</taxon>
        <taxon>Agaricomycetes</taxon>
        <taxon>Agaricomycetidae</taxon>
        <taxon>Agaricales</taxon>
        <taxon>Agaricineae</taxon>
        <taxon>Psathyrellaceae</taxon>
        <taxon>Coprinopsis</taxon>
    </lineage>
</organism>
<dbReference type="Proteomes" id="UP000307440">
    <property type="component" value="Unassembled WGS sequence"/>
</dbReference>
<feature type="domain" description="DUF6535" evidence="2">
    <location>
        <begin position="1"/>
        <end position="91"/>
    </location>
</feature>
<dbReference type="OrthoDB" id="3235960at2759"/>
<sequence>PTSTEVSINTLWFLSLTLSLIAVFNGILCLQWLREYQSDSGLPDKEAIALRQMRFEGLERWRVPEIITSLPILLLTALALFFAGLLQLMWSKNSTVAIALSAVVGIAMTFIIATTFLPGFQVLYAVLSSYAIPQCPYKSPQSWLVSR</sequence>
<dbReference type="Pfam" id="PF20153">
    <property type="entry name" value="DUF6535"/>
    <property type="match status" value="1"/>
</dbReference>
<dbReference type="InterPro" id="IPR045338">
    <property type="entry name" value="DUF6535"/>
</dbReference>
<keyword evidence="1" id="KW-1133">Transmembrane helix</keyword>
<dbReference type="EMBL" id="ML210468">
    <property type="protein sequence ID" value="TFK17736.1"/>
    <property type="molecule type" value="Genomic_DNA"/>
</dbReference>
<feature type="transmembrane region" description="Helical" evidence="1">
    <location>
        <begin position="12"/>
        <end position="33"/>
    </location>
</feature>
<evidence type="ECO:0000259" key="2">
    <source>
        <dbReference type="Pfam" id="PF20153"/>
    </source>
</evidence>
<name>A0A5C3KCF6_COPMA</name>
<proteinExistence type="predicted"/>